<name>A0A085BG85_9FLAO</name>
<dbReference type="EMBL" id="JPLY01000004">
    <property type="protein sequence ID" value="KFC21480.1"/>
    <property type="molecule type" value="Genomic_DNA"/>
</dbReference>
<proteinExistence type="predicted"/>
<dbReference type="AlphaFoldDB" id="A0A085BG85"/>
<evidence type="ECO:0000313" key="1">
    <source>
        <dbReference type="EMBL" id="KFC21480.1"/>
    </source>
</evidence>
<gene>
    <name evidence="1" type="ORF">IO89_14995</name>
</gene>
<comment type="caution">
    <text evidence="1">The sequence shown here is derived from an EMBL/GenBank/DDBJ whole genome shotgun (WGS) entry which is preliminary data.</text>
</comment>
<reference evidence="1 2" key="1">
    <citation type="submission" date="2014-07" db="EMBL/GenBank/DDBJ databases">
        <title>Epilithonimonas lactis LMG 22401 Genome.</title>
        <authorList>
            <person name="Pipes S.E."/>
            <person name="Stropko S.J."/>
        </authorList>
    </citation>
    <scope>NUCLEOTIDE SEQUENCE [LARGE SCALE GENOMIC DNA]</scope>
    <source>
        <strain evidence="1 2">LMG 24401</strain>
    </source>
</reference>
<organism evidence="1 2">
    <name type="scientific">Epilithonimonas lactis</name>
    <dbReference type="NCBI Taxonomy" id="421072"/>
    <lineage>
        <taxon>Bacteria</taxon>
        <taxon>Pseudomonadati</taxon>
        <taxon>Bacteroidota</taxon>
        <taxon>Flavobacteriia</taxon>
        <taxon>Flavobacteriales</taxon>
        <taxon>Weeksellaceae</taxon>
        <taxon>Chryseobacterium group</taxon>
        <taxon>Epilithonimonas</taxon>
    </lineage>
</organism>
<keyword evidence="2" id="KW-1185">Reference proteome</keyword>
<dbReference type="Proteomes" id="UP000028623">
    <property type="component" value="Unassembled WGS sequence"/>
</dbReference>
<protein>
    <submittedName>
        <fullName evidence="1">Uncharacterized protein</fullName>
    </submittedName>
</protein>
<accession>A0A085BG85</accession>
<dbReference type="eggNOG" id="ENOG502ZM8F">
    <property type="taxonomic scope" value="Bacteria"/>
</dbReference>
<evidence type="ECO:0000313" key="2">
    <source>
        <dbReference type="Proteomes" id="UP000028623"/>
    </source>
</evidence>
<sequence length="84" mass="9876">MVISDLTKYIDDMQFIDFNKEHFSKKEGTEEYFIEILKEDIGFGDIEVQEKQDESFSKAEYQLVNDADRVTIIMKGPSDIRVNF</sequence>